<accession>M6VWS7</accession>
<evidence type="ECO:0000313" key="2">
    <source>
        <dbReference type="Proteomes" id="UP000012159"/>
    </source>
</evidence>
<comment type="caution">
    <text evidence="1">The sequence shown here is derived from an EMBL/GenBank/DDBJ whole genome shotgun (WGS) entry which is preliminary data.</text>
</comment>
<reference evidence="1 2" key="1">
    <citation type="submission" date="2013-01" db="EMBL/GenBank/DDBJ databases">
        <authorList>
            <person name="Harkins D.M."/>
            <person name="Durkin A.S."/>
            <person name="Brinkac L.M."/>
            <person name="Haft D.H."/>
            <person name="Selengut J.D."/>
            <person name="Sanka R."/>
            <person name="DePew J."/>
            <person name="Purushe J."/>
            <person name="Picardeau M."/>
            <person name="Werts C."/>
            <person name="Goarant C."/>
            <person name="Vinetz J.M."/>
            <person name="Sutton G.G."/>
            <person name="Nierman W.C."/>
            <person name="Fouts D.E."/>
        </authorList>
    </citation>
    <scope>NUCLEOTIDE SEQUENCE [LARGE SCALE GENOMIC DNA]</scope>
    <source>
        <strain evidence="1 2">200901868</strain>
    </source>
</reference>
<organism evidence="1 2">
    <name type="scientific">Leptospira borgpetersenii serovar Pomona str. 200901868</name>
    <dbReference type="NCBI Taxonomy" id="1192866"/>
    <lineage>
        <taxon>Bacteria</taxon>
        <taxon>Pseudomonadati</taxon>
        <taxon>Spirochaetota</taxon>
        <taxon>Spirochaetia</taxon>
        <taxon>Leptospirales</taxon>
        <taxon>Leptospiraceae</taxon>
        <taxon>Leptospira</taxon>
    </lineage>
</organism>
<name>M6VWS7_LEPBO</name>
<sequence length="37" mass="4600">MLNSKPLFIDSAFFSEFFECISDEIQFFKYSHKNFWR</sequence>
<dbReference type="EMBL" id="AKWF02000089">
    <property type="protein sequence ID" value="EMO61962.1"/>
    <property type="molecule type" value="Genomic_DNA"/>
</dbReference>
<dbReference type="AlphaFoldDB" id="M6VWS7"/>
<gene>
    <name evidence="1" type="ORF">LEP1GSC133_2398</name>
</gene>
<proteinExistence type="predicted"/>
<evidence type="ECO:0000313" key="1">
    <source>
        <dbReference type="EMBL" id="EMO61962.1"/>
    </source>
</evidence>
<protein>
    <submittedName>
        <fullName evidence="1">Uncharacterized protein</fullName>
    </submittedName>
</protein>
<dbReference type="Proteomes" id="UP000012159">
    <property type="component" value="Unassembled WGS sequence"/>
</dbReference>